<dbReference type="GO" id="GO:0004674">
    <property type="term" value="F:protein serine/threonine kinase activity"/>
    <property type="evidence" value="ECO:0007669"/>
    <property type="project" value="TreeGrafter"/>
</dbReference>
<organism evidence="9 10">
    <name type="scientific">Owenia fusiformis</name>
    <name type="common">Polychaete worm</name>
    <dbReference type="NCBI Taxonomy" id="6347"/>
    <lineage>
        <taxon>Eukaryota</taxon>
        <taxon>Metazoa</taxon>
        <taxon>Spiralia</taxon>
        <taxon>Lophotrochozoa</taxon>
        <taxon>Annelida</taxon>
        <taxon>Polychaeta</taxon>
        <taxon>Sedentaria</taxon>
        <taxon>Canalipalpata</taxon>
        <taxon>Sabellida</taxon>
        <taxon>Oweniida</taxon>
        <taxon>Oweniidae</taxon>
        <taxon>Owenia</taxon>
    </lineage>
</organism>
<keyword evidence="10" id="KW-1185">Reference proteome</keyword>
<comment type="similarity">
    <text evidence="2">Belongs to the FAM20 family.</text>
</comment>
<keyword evidence="5" id="KW-0325">Glycoprotein</keyword>
<feature type="binding site" evidence="7">
    <location>
        <begin position="334"/>
        <end position="337"/>
    </location>
    <ligand>
        <name>ATP</name>
        <dbReference type="ChEBI" id="CHEBI:30616"/>
    </ligand>
</feature>
<dbReference type="InterPro" id="IPR024869">
    <property type="entry name" value="FAM20"/>
</dbReference>
<comment type="cofactor">
    <cofactor evidence="8">
        <name>Mn(2+)</name>
        <dbReference type="ChEBI" id="CHEBI:29035"/>
    </cofactor>
</comment>
<evidence type="ECO:0000256" key="7">
    <source>
        <dbReference type="PIRSR" id="PIRSR624869-2"/>
    </source>
</evidence>
<dbReference type="OrthoDB" id="8583677at2759"/>
<name>A0A8J1U9L4_OWEFU</name>
<dbReference type="GO" id="GO:0046872">
    <property type="term" value="F:metal ion binding"/>
    <property type="evidence" value="ECO:0007669"/>
    <property type="project" value="UniProtKB-KW"/>
</dbReference>
<reference evidence="9" key="1">
    <citation type="submission" date="2022-03" db="EMBL/GenBank/DDBJ databases">
        <authorList>
            <person name="Martin C."/>
        </authorList>
    </citation>
    <scope>NUCLEOTIDE SEQUENCE</scope>
</reference>
<gene>
    <name evidence="9" type="ORF">OFUS_LOCUS19872</name>
</gene>
<protein>
    <submittedName>
        <fullName evidence="9">Uncharacterized protein</fullName>
    </submittedName>
</protein>
<feature type="binding site" evidence="8">
    <location>
        <position position="252"/>
    </location>
    <ligand>
        <name>Mn(2+)</name>
        <dbReference type="ChEBI" id="CHEBI:29035"/>
    </ligand>
</feature>
<keyword evidence="8" id="KW-0464">Manganese</keyword>
<dbReference type="GO" id="GO:0005524">
    <property type="term" value="F:ATP binding"/>
    <property type="evidence" value="ECO:0007669"/>
    <property type="project" value="UniProtKB-KW"/>
</dbReference>
<feature type="binding site" evidence="7">
    <location>
        <position position="215"/>
    </location>
    <ligand>
        <name>ATP</name>
        <dbReference type="ChEBI" id="CHEBI:30616"/>
    </ligand>
</feature>
<feature type="binding site" evidence="7">
    <location>
        <position position="231"/>
    </location>
    <ligand>
        <name>ATP</name>
        <dbReference type="ChEBI" id="CHEBI:30616"/>
    </ligand>
</feature>
<keyword evidence="3" id="KW-0333">Golgi apparatus</keyword>
<dbReference type="PANTHER" id="PTHR12450">
    <property type="entry name" value="DENTIN MATRIX PROTEIN 4 PROTEIN FAM20"/>
    <property type="match status" value="1"/>
</dbReference>
<proteinExistence type="inferred from homology"/>
<evidence type="ECO:0000313" key="9">
    <source>
        <dbReference type="EMBL" id="CAH1795312.1"/>
    </source>
</evidence>
<keyword evidence="7" id="KW-0547">Nucleotide-binding</keyword>
<dbReference type="CDD" id="cd10314">
    <property type="entry name" value="FAM20_C"/>
    <property type="match status" value="1"/>
</dbReference>
<evidence type="ECO:0000313" key="10">
    <source>
        <dbReference type="Proteomes" id="UP000749559"/>
    </source>
</evidence>
<dbReference type="EMBL" id="CAIIXF020000009">
    <property type="protein sequence ID" value="CAH1795312.1"/>
    <property type="molecule type" value="Genomic_DNA"/>
</dbReference>
<evidence type="ECO:0000256" key="8">
    <source>
        <dbReference type="PIRSR" id="PIRSR624869-3"/>
    </source>
</evidence>
<keyword evidence="8" id="KW-0479">Metal-binding</keyword>
<dbReference type="PANTHER" id="PTHR12450:SF22">
    <property type="entry name" value="EXTRACELLULAR SERINE_THREONINE PROTEIN CG31145"/>
    <property type="match status" value="1"/>
</dbReference>
<dbReference type="Proteomes" id="UP000749559">
    <property type="component" value="Unassembled WGS sequence"/>
</dbReference>
<comment type="subcellular location">
    <subcellularLocation>
        <location evidence="1">Golgi apparatus</location>
    </subcellularLocation>
</comment>
<evidence type="ECO:0000256" key="6">
    <source>
        <dbReference type="PIRSR" id="PIRSR624869-1"/>
    </source>
</evidence>
<feature type="binding site" evidence="7">
    <location>
        <position position="423"/>
    </location>
    <ligand>
        <name>ATP</name>
        <dbReference type="ChEBI" id="CHEBI:30616"/>
    </ligand>
</feature>
<evidence type="ECO:0000256" key="4">
    <source>
        <dbReference type="ARBA" id="ARBA00023157"/>
    </source>
</evidence>
<dbReference type="GO" id="GO:0005794">
    <property type="term" value="C:Golgi apparatus"/>
    <property type="evidence" value="ECO:0007669"/>
    <property type="project" value="UniProtKB-SubCell"/>
</dbReference>
<comment type="caution">
    <text evidence="9">The sequence shown here is derived from an EMBL/GenBank/DDBJ whole genome shotgun (WGS) entry which is preliminary data.</text>
</comment>
<evidence type="ECO:0000256" key="5">
    <source>
        <dbReference type="ARBA" id="ARBA00023180"/>
    </source>
</evidence>
<feature type="binding site" evidence="8">
    <location>
        <position position="423"/>
    </location>
    <ligand>
        <name>Mn(2+)</name>
        <dbReference type="ChEBI" id="CHEBI:29035"/>
    </ligand>
</feature>
<sequence length="519" mass="60524">MPTMKLKQRVVIFGLLIVGGILLVTTGVINSHLVWSNSEKEDARRLISSGHHIAFPRKNLDESNYTSDTQNSPEAQKQLNNVDTAYKVDAGVPAQPAAEPLRVNPIKLRPTKQYERNLYPLPKPVSLNFNLEDMLSERPQLKPHRKYKRRKAGHEGDLMLYEEKPGIKLTSWELFHNHINEYGLYRKDDPNVNNLIKDLQTKRIIGTEQKSGGTQLKLIMEFSNDGEALFKPMRFQRDVETDYNHYYFSDYERHYAEIAAFYLDRVFDFRRIPPTIGRTVNMTYDIKRLANRKLAKTFFFSPSNNVCFHGSCSYYCDSNHAVCGYPDLLEGSFAAFLPPDKLADRETWRHPWRRSYSRRRKAAWETDDTYCEGVRNRTPYVNSRQLLDLMDMAVFDFIQGNLDRHHYETMDPYGNETFPLHLDNGRGFGKTWKDEIDILAPIYQCCLMRYSTLLKLIDFEKGPPLSQVFRKAMERDLAYPILPEKHFPAIDRRVTIILNTVNKCIQQKGFKEVVIDDKL</sequence>
<accession>A0A8J1U9L4</accession>
<feature type="binding site" evidence="7">
    <location>
        <position position="252"/>
    </location>
    <ligand>
        <name>ATP</name>
        <dbReference type="ChEBI" id="CHEBI:30616"/>
    </ligand>
</feature>
<dbReference type="InterPro" id="IPR009581">
    <property type="entry name" value="FAM20_C"/>
</dbReference>
<feature type="binding site" evidence="7">
    <location>
        <position position="408"/>
    </location>
    <ligand>
        <name>ATP</name>
        <dbReference type="ChEBI" id="CHEBI:30616"/>
    </ligand>
</feature>
<keyword evidence="7" id="KW-0067">ATP-binding</keyword>
<evidence type="ECO:0000256" key="1">
    <source>
        <dbReference type="ARBA" id="ARBA00004555"/>
    </source>
</evidence>
<evidence type="ECO:0000256" key="3">
    <source>
        <dbReference type="ARBA" id="ARBA00023034"/>
    </source>
</evidence>
<evidence type="ECO:0000256" key="2">
    <source>
        <dbReference type="ARBA" id="ARBA00006557"/>
    </source>
</evidence>
<dbReference type="AlphaFoldDB" id="A0A8J1U9L4"/>
<feature type="active site" evidence="6">
    <location>
        <position position="403"/>
    </location>
</feature>
<keyword evidence="4" id="KW-1015">Disulfide bond</keyword>
<dbReference type="Pfam" id="PF06702">
    <property type="entry name" value="Fam20C"/>
    <property type="match status" value="1"/>
</dbReference>